<keyword evidence="1" id="KW-0472">Membrane</keyword>
<protein>
    <submittedName>
        <fullName evidence="2">Uncharacterized protein</fullName>
    </submittedName>
</protein>
<gene>
    <name evidence="2" type="ORF">SDC9_153128</name>
</gene>
<keyword evidence="1" id="KW-0812">Transmembrane</keyword>
<accession>A0A645EZR1</accession>
<proteinExistence type="predicted"/>
<dbReference type="AlphaFoldDB" id="A0A645EZR1"/>
<dbReference type="EMBL" id="VSSQ01051777">
    <property type="protein sequence ID" value="MPN05874.1"/>
    <property type="molecule type" value="Genomic_DNA"/>
</dbReference>
<keyword evidence="1" id="KW-1133">Transmembrane helix</keyword>
<sequence length="125" mass="13746">MRPLWDTRGIGTECHVESPLLGEQFPAGDAGRSRCNNASIDRRCARTIDAGGFDRVIELAHLVQQMWFFGAPHLGIWHGFLPCRQVAGRLVVVTCLVFFGYLSVLGVTGDKRVHPARTGIGVDDQ</sequence>
<name>A0A645EZR1_9ZZZZ</name>
<organism evidence="2">
    <name type="scientific">bioreactor metagenome</name>
    <dbReference type="NCBI Taxonomy" id="1076179"/>
    <lineage>
        <taxon>unclassified sequences</taxon>
        <taxon>metagenomes</taxon>
        <taxon>ecological metagenomes</taxon>
    </lineage>
</organism>
<evidence type="ECO:0000313" key="2">
    <source>
        <dbReference type="EMBL" id="MPN05874.1"/>
    </source>
</evidence>
<evidence type="ECO:0000256" key="1">
    <source>
        <dbReference type="SAM" id="Phobius"/>
    </source>
</evidence>
<comment type="caution">
    <text evidence="2">The sequence shown here is derived from an EMBL/GenBank/DDBJ whole genome shotgun (WGS) entry which is preliminary data.</text>
</comment>
<reference evidence="2" key="1">
    <citation type="submission" date="2019-08" db="EMBL/GenBank/DDBJ databases">
        <authorList>
            <person name="Kucharzyk K."/>
            <person name="Murdoch R.W."/>
            <person name="Higgins S."/>
            <person name="Loffler F."/>
        </authorList>
    </citation>
    <scope>NUCLEOTIDE SEQUENCE</scope>
</reference>
<feature type="transmembrane region" description="Helical" evidence="1">
    <location>
        <begin position="86"/>
        <end position="107"/>
    </location>
</feature>